<dbReference type="EMBL" id="WSZM01000052">
    <property type="protein sequence ID" value="KAF4045276.1"/>
    <property type="molecule type" value="Genomic_DNA"/>
</dbReference>
<evidence type="ECO:0000256" key="1">
    <source>
        <dbReference type="SAM" id="MobiDB-lite"/>
    </source>
</evidence>
<comment type="caution">
    <text evidence="2">The sequence shown here is derived from an EMBL/GenBank/DDBJ whole genome shotgun (WGS) entry which is preliminary data.</text>
</comment>
<evidence type="ECO:0000313" key="2">
    <source>
        <dbReference type="EMBL" id="KAF4045276.1"/>
    </source>
</evidence>
<name>A0A833X1B1_PHYIN</name>
<accession>A0A833X1B1</accession>
<feature type="compositionally biased region" description="Basic and acidic residues" evidence="1">
    <location>
        <begin position="115"/>
        <end position="124"/>
    </location>
</feature>
<reference evidence="2" key="1">
    <citation type="submission" date="2020-04" db="EMBL/GenBank/DDBJ databases">
        <title>Hybrid Assembly of Korean Phytophthora infestans isolates.</title>
        <authorList>
            <person name="Prokchorchik M."/>
            <person name="Lee Y."/>
            <person name="Seo J."/>
            <person name="Cho J.-H."/>
            <person name="Park Y.-E."/>
            <person name="Jang D.-C."/>
            <person name="Im J.-S."/>
            <person name="Choi J.-G."/>
            <person name="Park H.-J."/>
            <person name="Lee G.-B."/>
            <person name="Lee Y.-G."/>
            <person name="Hong S.-Y."/>
            <person name="Cho K."/>
            <person name="Sohn K.H."/>
        </authorList>
    </citation>
    <scope>NUCLEOTIDE SEQUENCE</scope>
    <source>
        <strain evidence="2">KR_1_A1</strain>
    </source>
</reference>
<proteinExistence type="predicted"/>
<sequence>MPLDAKPIQENKKGALRSNMSDEKTLLCWPLNGSWSQFYNVIMFTLYPKKILPAPTKIYDSKPKTTTTSAVWRVKVKPHLLISKGDCDRIAIESRSIWNRLHFMKPVFYERQQKVQAARDEDSAKKKKTGKRNKKRTSSRLTKSSRNWGHSAGSNRPPRVDRVGCKPLTTYEF</sequence>
<feature type="compositionally biased region" description="Basic residues" evidence="1">
    <location>
        <begin position="125"/>
        <end position="138"/>
    </location>
</feature>
<protein>
    <submittedName>
        <fullName evidence="2">Uncharacterized protein</fullName>
    </submittedName>
</protein>
<keyword evidence="3" id="KW-1185">Reference proteome</keyword>
<organism evidence="2 3">
    <name type="scientific">Phytophthora infestans</name>
    <name type="common">Potato late blight agent</name>
    <name type="synonym">Botrytis infestans</name>
    <dbReference type="NCBI Taxonomy" id="4787"/>
    <lineage>
        <taxon>Eukaryota</taxon>
        <taxon>Sar</taxon>
        <taxon>Stramenopiles</taxon>
        <taxon>Oomycota</taxon>
        <taxon>Peronosporomycetes</taxon>
        <taxon>Peronosporales</taxon>
        <taxon>Peronosporaceae</taxon>
        <taxon>Phytophthora</taxon>
    </lineage>
</organism>
<gene>
    <name evidence="2" type="ORF">GN244_ATG02320</name>
</gene>
<evidence type="ECO:0000313" key="3">
    <source>
        <dbReference type="Proteomes" id="UP000602510"/>
    </source>
</evidence>
<dbReference type="Proteomes" id="UP000602510">
    <property type="component" value="Unassembled WGS sequence"/>
</dbReference>
<dbReference type="AlphaFoldDB" id="A0A833X1B1"/>
<feature type="region of interest" description="Disordered" evidence="1">
    <location>
        <begin position="115"/>
        <end position="173"/>
    </location>
</feature>